<evidence type="ECO:0000313" key="3">
    <source>
        <dbReference type="Proteomes" id="UP000262073"/>
    </source>
</evidence>
<dbReference type="EMBL" id="CP031769">
    <property type="protein sequence ID" value="AXR05732.1"/>
    <property type="molecule type" value="Genomic_DNA"/>
</dbReference>
<accession>A0A346NJM5</accession>
<dbReference type="Proteomes" id="UP000262073">
    <property type="component" value="Chromosome"/>
</dbReference>
<reference evidence="2 3" key="1">
    <citation type="submission" date="2018-08" db="EMBL/GenBank/DDBJ databases">
        <title>Salinimonas sediminis sp. nov., a piezophilic bacterium isolated from a deep-sea sediment sample from the New Britain Trench.</title>
        <authorList>
            <person name="Cao J."/>
        </authorList>
    </citation>
    <scope>NUCLEOTIDE SEQUENCE [LARGE SCALE GENOMIC DNA]</scope>
    <source>
        <strain evidence="2 3">N102</strain>
    </source>
</reference>
<dbReference type="Pfam" id="PF04991">
    <property type="entry name" value="LicD"/>
    <property type="match status" value="1"/>
</dbReference>
<dbReference type="GO" id="GO:0009100">
    <property type="term" value="P:glycoprotein metabolic process"/>
    <property type="evidence" value="ECO:0007669"/>
    <property type="project" value="UniProtKB-ARBA"/>
</dbReference>
<keyword evidence="3" id="KW-1185">Reference proteome</keyword>
<name>A0A346NJM5_9ALTE</name>
<dbReference type="PANTHER" id="PTHR43404:SF1">
    <property type="entry name" value="MNN4P"/>
    <property type="match status" value="1"/>
</dbReference>
<organism evidence="2 3">
    <name type="scientific">Salinimonas sediminis</name>
    <dbReference type="NCBI Taxonomy" id="2303538"/>
    <lineage>
        <taxon>Bacteria</taxon>
        <taxon>Pseudomonadati</taxon>
        <taxon>Pseudomonadota</taxon>
        <taxon>Gammaproteobacteria</taxon>
        <taxon>Alteromonadales</taxon>
        <taxon>Alteromonadaceae</taxon>
        <taxon>Alteromonas/Salinimonas group</taxon>
        <taxon>Salinimonas</taxon>
    </lineage>
</organism>
<dbReference type="PANTHER" id="PTHR43404">
    <property type="entry name" value="LIPOPOLYSACCHARIDE CHOLINEPHOSPHOTRANSFERASE LICD"/>
    <property type="match status" value="1"/>
</dbReference>
<gene>
    <name evidence="2" type="ORF">D0Y50_04680</name>
</gene>
<proteinExistence type="predicted"/>
<dbReference type="Gene3D" id="3.40.50.720">
    <property type="entry name" value="NAD(P)-binding Rossmann-like Domain"/>
    <property type="match status" value="1"/>
</dbReference>
<evidence type="ECO:0000313" key="2">
    <source>
        <dbReference type="EMBL" id="AXR05732.1"/>
    </source>
</evidence>
<feature type="domain" description="LicD/FKTN/FKRP nucleotidyltransferase" evidence="1">
    <location>
        <begin position="118"/>
        <end position="165"/>
    </location>
</feature>
<sequence>MRTVLFGASKAGEYFITQNPQLDIVAIADNDISRQGGVLEGVRIIAPQALPNMTFDRLIITSQWVDAITQQLTQELGIDRDKIQVPTKQQLKAAEPFRHPPTLALAHELLCATAHFLQQHGLSACLDSGTLLGVIRDKQLIPWDDDIDMAVDEREFAQLLEIAPNLYRVLPHYDGICWHIVVLKVDGRDCCINIEFTPTPASTYIPFDLSLQMRQSINGYSELVSSAGLFFAPAAHFDTYAETVFLNQTFAIPQAAEAFLTFMYGNWQTPQQGTRITEYQNRRASLPPGKAQPVIQKRVLTKPC</sequence>
<dbReference type="OrthoDB" id="9786100at2"/>
<dbReference type="InterPro" id="IPR052942">
    <property type="entry name" value="LPS_cholinephosphotransferase"/>
</dbReference>
<dbReference type="AlphaFoldDB" id="A0A346NJM5"/>
<dbReference type="RefSeq" id="WP_117315750.1">
    <property type="nucleotide sequence ID" value="NZ_CP031769.1"/>
</dbReference>
<protein>
    <submittedName>
        <fullName evidence="2">Lipopolysaccharide biosynthesis protein</fullName>
    </submittedName>
</protein>
<evidence type="ECO:0000259" key="1">
    <source>
        <dbReference type="Pfam" id="PF04991"/>
    </source>
</evidence>
<dbReference type="KEGG" id="salm:D0Y50_04680"/>
<dbReference type="InterPro" id="IPR007074">
    <property type="entry name" value="LicD/FKTN/FKRP_NTP_transf"/>
</dbReference>